<evidence type="ECO:0000313" key="7">
    <source>
        <dbReference type="EMBL" id="MCG2462687.1"/>
    </source>
</evidence>
<dbReference type="InterPro" id="IPR011009">
    <property type="entry name" value="Kinase-like_dom_sf"/>
</dbReference>
<keyword evidence="4" id="KW-0418">Kinase</keyword>
<dbReference type="InterPro" id="IPR002575">
    <property type="entry name" value="Aminoglycoside_PTrfase"/>
</dbReference>
<evidence type="ECO:0000256" key="4">
    <source>
        <dbReference type="ARBA" id="ARBA00022777"/>
    </source>
</evidence>
<comment type="similarity">
    <text evidence="1">Belongs to the methylthioribose kinase family.</text>
</comment>
<dbReference type="Gene3D" id="3.90.1200.10">
    <property type="match status" value="1"/>
</dbReference>
<dbReference type="PANTHER" id="PTHR34273">
    <property type="entry name" value="METHYLTHIORIBOSE KINASE"/>
    <property type="match status" value="1"/>
</dbReference>
<dbReference type="Pfam" id="PF01636">
    <property type="entry name" value="APH"/>
    <property type="match status" value="1"/>
</dbReference>
<organism evidence="7 8">
    <name type="scientific">Cerina litoralis</name>
    <dbReference type="NCBI Taxonomy" id="2874477"/>
    <lineage>
        <taxon>Bacteria</taxon>
        <taxon>Pseudomonadati</taxon>
        <taxon>Bacteroidota</taxon>
        <taxon>Flavobacteriia</taxon>
        <taxon>Flavobacteriales</taxon>
        <taxon>Flavobacteriaceae</taxon>
        <taxon>Cerina</taxon>
    </lineage>
</organism>
<protein>
    <submittedName>
        <fullName evidence="7">Phosphotransferase</fullName>
    </submittedName>
</protein>
<evidence type="ECO:0000256" key="3">
    <source>
        <dbReference type="ARBA" id="ARBA00022741"/>
    </source>
</evidence>
<accession>A0AAE3EX20</accession>
<dbReference type="SUPFAM" id="SSF56112">
    <property type="entry name" value="Protein kinase-like (PK-like)"/>
    <property type="match status" value="1"/>
</dbReference>
<dbReference type="EMBL" id="JAIRBC010000040">
    <property type="protein sequence ID" value="MCG2462687.1"/>
    <property type="molecule type" value="Genomic_DNA"/>
</dbReference>
<gene>
    <name evidence="7" type="ORF">K8352_18135</name>
</gene>
<keyword evidence="3" id="KW-0547">Nucleotide-binding</keyword>
<evidence type="ECO:0000256" key="2">
    <source>
        <dbReference type="ARBA" id="ARBA00022679"/>
    </source>
</evidence>
<evidence type="ECO:0000256" key="5">
    <source>
        <dbReference type="ARBA" id="ARBA00022840"/>
    </source>
</evidence>
<evidence type="ECO:0000313" key="8">
    <source>
        <dbReference type="Proteomes" id="UP001200642"/>
    </source>
</evidence>
<name>A0AAE3EX20_9FLAO</name>
<dbReference type="RefSeq" id="WP_317903822.1">
    <property type="nucleotide sequence ID" value="NZ_JAIRBC010000040.1"/>
</dbReference>
<feature type="domain" description="Aminoglycoside phosphotransferase" evidence="6">
    <location>
        <begin position="37"/>
        <end position="267"/>
    </location>
</feature>
<dbReference type="GO" id="GO:0016301">
    <property type="term" value="F:kinase activity"/>
    <property type="evidence" value="ECO:0007669"/>
    <property type="project" value="UniProtKB-KW"/>
</dbReference>
<keyword evidence="2" id="KW-0808">Transferase</keyword>
<comment type="caution">
    <text evidence="7">The sequence shown here is derived from an EMBL/GenBank/DDBJ whole genome shotgun (WGS) entry which is preliminary data.</text>
</comment>
<proteinExistence type="inferred from homology"/>
<dbReference type="PANTHER" id="PTHR34273:SF2">
    <property type="entry name" value="METHYLTHIORIBOSE KINASE"/>
    <property type="match status" value="1"/>
</dbReference>
<reference evidence="7" key="1">
    <citation type="submission" date="2023-02" db="EMBL/GenBank/DDBJ databases">
        <title>Genome of Flavobacteriaceae gen. nov. sp. strain F89.</title>
        <authorList>
            <person name="Wang Y."/>
        </authorList>
    </citation>
    <scope>NUCLEOTIDE SEQUENCE</scope>
    <source>
        <strain evidence="7">F89</strain>
    </source>
</reference>
<dbReference type="AlphaFoldDB" id="A0AAE3EX20"/>
<dbReference type="Gene3D" id="3.30.200.20">
    <property type="entry name" value="Phosphorylase Kinase, domain 1"/>
    <property type="match status" value="1"/>
</dbReference>
<keyword evidence="5" id="KW-0067">ATP-binding</keyword>
<evidence type="ECO:0000256" key="1">
    <source>
        <dbReference type="ARBA" id="ARBA00010165"/>
    </source>
</evidence>
<evidence type="ECO:0000259" key="6">
    <source>
        <dbReference type="Pfam" id="PF01636"/>
    </source>
</evidence>
<dbReference type="GO" id="GO:0005524">
    <property type="term" value="F:ATP binding"/>
    <property type="evidence" value="ECO:0007669"/>
    <property type="project" value="UniProtKB-KW"/>
</dbReference>
<keyword evidence="8" id="KW-1185">Reference proteome</keyword>
<dbReference type="Proteomes" id="UP001200642">
    <property type="component" value="Unassembled WGS sequence"/>
</dbReference>
<sequence length="327" mass="37534">MIILKSEKSALQAYLKTKGWLKPNEIVTAIEVPGKGNMNFTLRIKTRNRSFIIKQSRGYVEKYPQVPAPEERVLREAEFYNLTGLHDHLRKQMPEVYGIDIENHVLQLEDLGTGTDYSFLYEKNNFLAETELRPIIEFTAYLHRSINTKTTATRLANRPMRQLNHEHIFVYPYLEENGLNLDTVLMGLHEVGQRFKNDLALKKVIAELGKRYLSDGASLLHGDYFPGSWLRTDHGFKVIDPEFGFFGDPEFEIGVTLAHLKMAAQTNDLIQKAISIYKEIAPLDVILCEQFIAVEILRRILGLAQLPLALNLEERMKLLEEAHSILV</sequence>